<evidence type="ECO:0000313" key="2">
    <source>
        <dbReference type="Proteomes" id="UP000467214"/>
    </source>
</evidence>
<reference evidence="1 2" key="1">
    <citation type="submission" date="2019-12" db="EMBL/GenBank/DDBJ databases">
        <title>Neisseriaceae gen. nov. sp. Genome sequencing and assembly.</title>
        <authorList>
            <person name="Liu Z."/>
            <person name="Li A."/>
        </authorList>
    </citation>
    <scope>NUCLEOTIDE SEQUENCE [LARGE SCALE GENOMIC DNA]</scope>
    <source>
        <strain evidence="1 2">B2N2-7</strain>
    </source>
</reference>
<dbReference type="EMBL" id="WSSB01000008">
    <property type="protein sequence ID" value="MXR37242.1"/>
    <property type="molecule type" value="Genomic_DNA"/>
</dbReference>
<dbReference type="RefSeq" id="WP_160796729.1">
    <property type="nucleotide sequence ID" value="NZ_WSSB01000008.1"/>
</dbReference>
<name>A0A845BLQ5_9NEIS</name>
<dbReference type="AlphaFoldDB" id="A0A845BLQ5"/>
<gene>
    <name evidence="1" type="ORF">GQF02_09685</name>
</gene>
<dbReference type="Proteomes" id="UP000467214">
    <property type="component" value="Unassembled WGS sequence"/>
</dbReference>
<protein>
    <submittedName>
        <fullName evidence="1">Uncharacterized protein</fullName>
    </submittedName>
</protein>
<accession>A0A845BLQ5</accession>
<organism evidence="1 2">
    <name type="scientific">Craterilacuibacter sinensis</name>
    <dbReference type="NCBI Taxonomy" id="2686017"/>
    <lineage>
        <taxon>Bacteria</taxon>
        <taxon>Pseudomonadati</taxon>
        <taxon>Pseudomonadota</taxon>
        <taxon>Betaproteobacteria</taxon>
        <taxon>Neisseriales</taxon>
        <taxon>Neisseriaceae</taxon>
        <taxon>Craterilacuibacter</taxon>
    </lineage>
</organism>
<proteinExistence type="predicted"/>
<keyword evidence="2" id="KW-1185">Reference proteome</keyword>
<comment type="caution">
    <text evidence="1">The sequence shown here is derived from an EMBL/GenBank/DDBJ whole genome shotgun (WGS) entry which is preliminary data.</text>
</comment>
<evidence type="ECO:0000313" key="1">
    <source>
        <dbReference type="EMBL" id="MXR37242.1"/>
    </source>
</evidence>
<sequence length="83" mass="9778">MIAWDKESGRAEADADYVMTLPIVGWRKRELRRLGEIYGVAYRKRVEEMVSTQWTRRDRSNELPLLELDGNPRDTALSLIREK</sequence>